<keyword evidence="4" id="KW-0143">Chaperone</keyword>
<keyword evidence="3" id="KW-1015">Disulfide bond</keyword>
<name>A0A0J9XJ40_GEOCN</name>
<accession>A0A0J9XJ40</accession>
<sequence>MLPQFTESRIIYCGELIQALEDCHKQGFMKRAFGTCNNQKAELSRCLHAERVSRERENMKKSLEKRKKVTQRWKEMEEEEFGPGGYLREVAQKKE</sequence>
<dbReference type="EMBL" id="QQZK01000015">
    <property type="protein sequence ID" value="KAF5104002.1"/>
    <property type="molecule type" value="Genomic_DNA"/>
</dbReference>
<evidence type="ECO:0000256" key="3">
    <source>
        <dbReference type="ARBA" id="ARBA00023157"/>
    </source>
</evidence>
<protein>
    <recommendedName>
        <fullName evidence="4">COX assembly mitochondrial protein</fullName>
    </recommendedName>
</protein>
<dbReference type="Pfam" id="PF08583">
    <property type="entry name" value="Cmc1"/>
    <property type="match status" value="1"/>
</dbReference>
<dbReference type="STRING" id="1173061.A0A0J9XJ40"/>
<proteinExistence type="inferred from homology"/>
<keyword evidence="2 4" id="KW-0496">Mitochondrion</keyword>
<evidence type="ECO:0000313" key="7">
    <source>
        <dbReference type="Proteomes" id="UP000242525"/>
    </source>
</evidence>
<keyword evidence="7" id="KW-1185">Reference proteome</keyword>
<keyword evidence="4" id="KW-0472">Membrane</keyword>
<comment type="similarity">
    <text evidence="1 4">Belongs to the CMC family.</text>
</comment>
<dbReference type="AlphaFoldDB" id="A0A0J9XJ40"/>
<comment type="caution">
    <text evidence="5">The sequence shown here is derived from an EMBL/GenBank/DDBJ whole genome shotgun (WGS) entry which is preliminary data.</text>
</comment>
<dbReference type="Proteomes" id="UP000750522">
    <property type="component" value="Unassembled WGS sequence"/>
</dbReference>
<dbReference type="InterPro" id="IPR013892">
    <property type="entry name" value="Cyt_c_biogenesis_Cmc1-like"/>
</dbReference>
<keyword evidence="4" id="KW-0999">Mitochondrion inner membrane</keyword>
<reference evidence="6" key="2">
    <citation type="journal article" date="2020" name="Front. Microbiol.">
        <title>Phenotypic and Genetic Characterization of the Cheese Ripening Yeast Geotrichum candidum.</title>
        <authorList>
            <person name="Perkins V."/>
            <person name="Vignola S."/>
            <person name="Lessard M.H."/>
            <person name="Plante P.L."/>
            <person name="Corbeil J."/>
            <person name="Dugat-Bony E."/>
            <person name="Frenette M."/>
            <person name="Labrie S."/>
        </authorList>
    </citation>
    <scope>NUCLEOTIDE SEQUENCE</scope>
    <source>
        <strain evidence="6">LMA-70</strain>
    </source>
</reference>
<evidence type="ECO:0000256" key="2">
    <source>
        <dbReference type="ARBA" id="ARBA00023128"/>
    </source>
</evidence>
<comment type="function">
    <text evidence="4">Required for mitochondrial cytochrome c oxidase (COX) assembly and respiration.</text>
</comment>
<reference evidence="6" key="3">
    <citation type="submission" date="2020-01" db="EMBL/GenBank/DDBJ databases">
        <authorList>
            <person name="Perkins V."/>
            <person name="Lessard M.-H."/>
            <person name="Dugat-Bony E."/>
            <person name="Frenette M."/>
            <person name="Labrie S."/>
        </authorList>
    </citation>
    <scope>NUCLEOTIDE SEQUENCE</scope>
    <source>
        <strain evidence="6">LMA-70</strain>
    </source>
</reference>
<dbReference type="GO" id="GO:0005743">
    <property type="term" value="C:mitochondrial inner membrane"/>
    <property type="evidence" value="ECO:0007669"/>
    <property type="project" value="UniProtKB-SubCell"/>
</dbReference>
<organism evidence="5 7">
    <name type="scientific">Geotrichum candidum</name>
    <name type="common">Oospora lactis</name>
    <name type="synonym">Dipodascus geotrichum</name>
    <dbReference type="NCBI Taxonomy" id="1173061"/>
    <lineage>
        <taxon>Eukaryota</taxon>
        <taxon>Fungi</taxon>
        <taxon>Dikarya</taxon>
        <taxon>Ascomycota</taxon>
        <taxon>Saccharomycotina</taxon>
        <taxon>Dipodascomycetes</taxon>
        <taxon>Dipodascales</taxon>
        <taxon>Dipodascaceae</taxon>
        <taxon>Geotrichum</taxon>
    </lineage>
</organism>
<dbReference type="PANTHER" id="PTHR22977">
    <property type="entry name" value="COX ASSEMBLY MITOCHONDRIAL PROTEIN"/>
    <property type="match status" value="1"/>
</dbReference>
<evidence type="ECO:0000256" key="1">
    <source>
        <dbReference type="ARBA" id="ARBA00007347"/>
    </source>
</evidence>
<gene>
    <name evidence="5" type="ORF">BN980_GECA18s00934g</name>
    <name evidence="6" type="ORF">DV451_001109</name>
</gene>
<reference evidence="5 7" key="1">
    <citation type="submission" date="2014-03" db="EMBL/GenBank/DDBJ databases">
        <authorList>
            <person name="Casaregola S."/>
        </authorList>
    </citation>
    <scope>NUCLEOTIDE SEQUENCE [LARGE SCALE GENOMIC DNA]</scope>
    <source>
        <strain evidence="5 7">CLIB 918</strain>
    </source>
</reference>
<evidence type="ECO:0000313" key="6">
    <source>
        <dbReference type="EMBL" id="KAF5104002.1"/>
    </source>
</evidence>
<evidence type="ECO:0000256" key="4">
    <source>
        <dbReference type="RuleBase" id="RU364104"/>
    </source>
</evidence>
<dbReference type="OrthoDB" id="532630at2759"/>
<dbReference type="Proteomes" id="UP000242525">
    <property type="component" value="Unassembled WGS sequence"/>
</dbReference>
<dbReference type="EMBL" id="CCBN010000018">
    <property type="protein sequence ID" value="CDO57015.1"/>
    <property type="molecule type" value="Genomic_DNA"/>
</dbReference>
<comment type="subcellular location">
    <subcellularLocation>
        <location evidence="4">Mitochondrion inner membrane</location>
    </subcellularLocation>
</comment>
<evidence type="ECO:0000313" key="5">
    <source>
        <dbReference type="EMBL" id="CDO57015.1"/>
    </source>
</evidence>
<dbReference type="PANTHER" id="PTHR22977:SF1">
    <property type="entry name" value="COX ASSEMBLY MITOCHONDRIAL PROTEIN 2 HOMOLOG"/>
    <property type="match status" value="1"/>
</dbReference>